<protein>
    <recommendedName>
        <fullName evidence="4">DUF4148 domain-containing protein</fullName>
    </recommendedName>
</protein>
<evidence type="ECO:0008006" key="4">
    <source>
        <dbReference type="Google" id="ProtNLM"/>
    </source>
</evidence>
<feature type="chain" id="PRO_5017992818" description="DUF4148 domain-containing protein" evidence="1">
    <location>
        <begin position="20"/>
        <end position="122"/>
    </location>
</feature>
<keyword evidence="3" id="KW-1185">Reference proteome</keyword>
<dbReference type="RefSeq" id="WP_070289735.1">
    <property type="nucleotide sequence ID" value="NZ_CP033019.1"/>
</dbReference>
<evidence type="ECO:0000313" key="3">
    <source>
        <dbReference type="Proteomes" id="UP000279594"/>
    </source>
</evidence>
<gene>
    <name evidence="2" type="ORF">D9M09_08850</name>
</gene>
<evidence type="ECO:0000313" key="2">
    <source>
        <dbReference type="EMBL" id="AYM75890.1"/>
    </source>
</evidence>
<organism evidence="2 3">
    <name type="scientific">Janthinobacterium agaricidamnosum</name>
    <dbReference type="NCBI Taxonomy" id="55508"/>
    <lineage>
        <taxon>Bacteria</taxon>
        <taxon>Pseudomonadati</taxon>
        <taxon>Pseudomonadota</taxon>
        <taxon>Betaproteobacteria</taxon>
        <taxon>Burkholderiales</taxon>
        <taxon>Oxalobacteraceae</taxon>
        <taxon>Janthinobacterium</taxon>
    </lineage>
</organism>
<dbReference type="AlphaFoldDB" id="A0A3G2E7W5"/>
<keyword evidence="1" id="KW-0732">Signal</keyword>
<evidence type="ECO:0000256" key="1">
    <source>
        <dbReference type="SAM" id="SignalP"/>
    </source>
</evidence>
<proteinExistence type="predicted"/>
<sequence>MKRISTAFLIYLTFCSALAFVDFDWDAENEQAAKSSIYKQTLYMNNVQRQAYIDDLETIHSAGMMGGVNGRRLHGNEASDIHDLANQIRQKTGRNIVEFPSKPFGEAISSFFKIPFILLINK</sequence>
<dbReference type="EMBL" id="CP033019">
    <property type="protein sequence ID" value="AYM75890.1"/>
    <property type="molecule type" value="Genomic_DNA"/>
</dbReference>
<feature type="signal peptide" evidence="1">
    <location>
        <begin position="1"/>
        <end position="19"/>
    </location>
</feature>
<accession>A0A3G2E7W5</accession>
<reference evidence="2 3" key="1">
    <citation type="submission" date="2018-10" db="EMBL/GenBank/DDBJ databases">
        <title>Effects of UV and annual dynamics of microbial communities in freshwater RAS systems.</title>
        <authorList>
            <person name="Bekkelund A.K."/>
            <person name="Hansen B.R."/>
            <person name="Stokken H."/>
            <person name="Eriksen B.F."/>
            <person name="Kashulin N.A."/>
        </authorList>
    </citation>
    <scope>NUCLEOTIDE SEQUENCE [LARGE SCALE GENOMIC DNA]</scope>
    <source>
        <strain evidence="2 3">BHSEK</strain>
    </source>
</reference>
<name>A0A3G2E7W5_9BURK</name>
<dbReference type="Proteomes" id="UP000279594">
    <property type="component" value="Chromosome"/>
</dbReference>